<dbReference type="SUPFAM" id="SSF63411">
    <property type="entry name" value="LuxS/MPP-like metallohydrolase"/>
    <property type="match status" value="4"/>
</dbReference>
<dbReference type="PANTHER" id="PTHR43690">
    <property type="entry name" value="NARDILYSIN"/>
    <property type="match status" value="1"/>
</dbReference>
<dbReference type="Pfam" id="PF22456">
    <property type="entry name" value="PqqF-like_C_4"/>
    <property type="match status" value="1"/>
</dbReference>
<evidence type="ECO:0000256" key="2">
    <source>
        <dbReference type="ARBA" id="ARBA00002184"/>
    </source>
</evidence>
<name>A0A956NGQ3_UNCEI</name>
<protein>
    <recommendedName>
        <fullName evidence="5">Protease 3</fullName>
        <ecNumber evidence="4">3.4.24.55</ecNumber>
    </recommendedName>
    <alternativeName>
        <fullName evidence="13">Pitrilysin</fullName>
    </alternativeName>
    <alternativeName>
        <fullName evidence="12">Protease III</fullName>
    </alternativeName>
    <alternativeName>
        <fullName evidence="11">Protease pi</fullName>
    </alternativeName>
</protein>
<reference evidence="20" key="2">
    <citation type="journal article" date="2021" name="Microbiome">
        <title>Successional dynamics and alternative stable states in a saline activated sludge microbial community over 9 years.</title>
        <authorList>
            <person name="Wang Y."/>
            <person name="Ye J."/>
            <person name="Ju F."/>
            <person name="Liu L."/>
            <person name="Boyd J.A."/>
            <person name="Deng Y."/>
            <person name="Parks D.H."/>
            <person name="Jiang X."/>
            <person name="Yin X."/>
            <person name="Woodcroft B.J."/>
            <person name="Tyson G.W."/>
            <person name="Hugenholtz P."/>
            <person name="Polz M.F."/>
            <person name="Zhang T."/>
        </authorList>
    </citation>
    <scope>NUCLEOTIDE SEQUENCE</scope>
    <source>
        <strain evidence="20">HKST-UBA02</strain>
    </source>
</reference>
<dbReference type="EC" id="3.4.24.55" evidence="4"/>
<evidence type="ECO:0000313" key="20">
    <source>
        <dbReference type="EMBL" id="MCA9758634.1"/>
    </source>
</evidence>
<organism evidence="20 21">
    <name type="scientific">Eiseniibacteriota bacterium</name>
    <dbReference type="NCBI Taxonomy" id="2212470"/>
    <lineage>
        <taxon>Bacteria</taxon>
        <taxon>Candidatus Eiseniibacteriota</taxon>
    </lineage>
</organism>
<dbReference type="FunFam" id="3.30.830.10:FF:000012">
    <property type="entry name" value="Protease 3"/>
    <property type="match status" value="1"/>
</dbReference>
<evidence type="ECO:0000256" key="12">
    <source>
        <dbReference type="ARBA" id="ARBA00031184"/>
    </source>
</evidence>
<dbReference type="FunFam" id="3.30.830.10:FF:000005">
    <property type="entry name" value="nardilysin isoform X1"/>
    <property type="match status" value="1"/>
</dbReference>
<dbReference type="PANTHER" id="PTHR43690:SF18">
    <property type="entry name" value="INSULIN-DEGRADING ENZYME-RELATED"/>
    <property type="match status" value="1"/>
</dbReference>
<sequence>MNVKQQLSRAAVVGLPVLAFGPLAAGCANRPHAGDAGSAEAMGASIDVNESILDVDAPRPQDERVYRAFTLENGLQVLLVSDPKMQKSAAAMDVAVGSLEDPWEALGMAHYLEHLLFLGTEKYPDVDGYNEFLSANGGTSNAYTASERTNYQLQVNHDGLEEALDRFSQFFIAPRFDPDFVEREANAVNSEHQKNLQDDFWRKRMIQRALHRDGHPRQKFSTGDLTTLEGATREELIEFYEKYYSANVMRLVIMGNQDLDQLEGWTREKFAAVPNFDRQKLQYPDDVFDPNKLPMMIEVKPVTDTRTLELEFAMPSDDPYWKQKPNRLIGALIGHEGEGSLLSELKKQGYATGLSSGAMTESYASYFNARVTLTEAGRKNVDEVIALFFTYVDMLKKEGLKDYFYYENKVMAELDYYYRDHQEGMWAASGYAASMQQHPAPDFLKEESLFYEYDPDLFSRYLSYITPDALRATLIAPDVQTDAVEEHYGSEYRAYTVPAERVAVWKTPMRAEAFRYPAPNPFIPSDLSLLGSGTESVPAKLIEDERGTFWFEQDQKFQLPKAELSLRFLTDETNRTPRHRLLATLYARAINEGLNEWSYPAHEAGLSANVSADARGVELNISGYSQRIPELLEAYSKQLGEIRIDEETYAAIQDQVARDYANASFDQAYTQTFYEYNILMNPVAIHRDRYKDMVKDVTLDDVRAYAKSVLSQCAIEGAAYGNLDPDALKTGIEHAFANVSSSVLPEDQRPRRDQVSLQGMNPKAWVFPSKTDNSCWMSYVQFGPRTPEREAALRLGAAYFKPGFYGDMRSRQQLGYIVFSGAALSNSGQGLFFLIQSGDYPAGELSKRAEAWIDENVPSIREMSEEDFTAIQAAIVDELAQTETNMSERLSTLKYEGVELGGRFDWKDAVSQAVQTLTKEDVASAFESAFSESGRASLSLYLNPEGAETTVPAEELLVDPTTFQRRPVF</sequence>
<dbReference type="InterPro" id="IPR032632">
    <property type="entry name" value="Peptidase_M16_M"/>
</dbReference>
<evidence type="ECO:0000256" key="4">
    <source>
        <dbReference type="ARBA" id="ARBA00012449"/>
    </source>
</evidence>
<dbReference type="InterPro" id="IPR011765">
    <property type="entry name" value="Pept_M16_N"/>
</dbReference>
<keyword evidence="9" id="KW-0862">Zinc</keyword>
<dbReference type="GO" id="GO:0004222">
    <property type="term" value="F:metalloendopeptidase activity"/>
    <property type="evidence" value="ECO:0007669"/>
    <property type="project" value="UniProtKB-EC"/>
</dbReference>
<evidence type="ECO:0000256" key="11">
    <source>
        <dbReference type="ARBA" id="ARBA00029597"/>
    </source>
</evidence>
<evidence type="ECO:0000256" key="15">
    <source>
        <dbReference type="SAM" id="SignalP"/>
    </source>
</evidence>
<evidence type="ECO:0000259" key="16">
    <source>
        <dbReference type="Pfam" id="PF00675"/>
    </source>
</evidence>
<keyword evidence="15" id="KW-0732">Signal</keyword>
<gene>
    <name evidence="20" type="ORF">KDA27_22750</name>
</gene>
<evidence type="ECO:0000256" key="5">
    <source>
        <dbReference type="ARBA" id="ARBA00017565"/>
    </source>
</evidence>
<proteinExistence type="inferred from homology"/>
<evidence type="ECO:0000256" key="3">
    <source>
        <dbReference type="ARBA" id="ARBA00007261"/>
    </source>
</evidence>
<evidence type="ECO:0000259" key="18">
    <source>
        <dbReference type="Pfam" id="PF16187"/>
    </source>
</evidence>
<evidence type="ECO:0000256" key="14">
    <source>
        <dbReference type="RuleBase" id="RU004447"/>
    </source>
</evidence>
<comment type="cofactor">
    <cofactor evidence="1">
        <name>Zn(2+)</name>
        <dbReference type="ChEBI" id="CHEBI:29105"/>
    </cofactor>
</comment>
<dbReference type="InterPro" id="IPR001431">
    <property type="entry name" value="Pept_M16_Zn_BS"/>
</dbReference>
<feature type="domain" description="Peptidase M16 middle/third" evidence="18">
    <location>
        <begin position="417"/>
        <end position="685"/>
    </location>
</feature>
<feature type="domain" description="Peptidase M16 C-terminal" evidence="17">
    <location>
        <begin position="232"/>
        <end position="402"/>
    </location>
</feature>
<accession>A0A956NGQ3</accession>
<dbReference type="EMBL" id="JAGQHS010000194">
    <property type="protein sequence ID" value="MCA9758634.1"/>
    <property type="molecule type" value="Genomic_DNA"/>
</dbReference>
<keyword evidence="7" id="KW-0479">Metal-binding</keyword>
<feature type="signal peptide" evidence="15">
    <location>
        <begin position="1"/>
        <end position="25"/>
    </location>
</feature>
<keyword evidence="6" id="KW-0645">Protease</keyword>
<keyword evidence="10" id="KW-0482">Metalloprotease</keyword>
<dbReference type="GO" id="GO:0006508">
    <property type="term" value="P:proteolysis"/>
    <property type="evidence" value="ECO:0007669"/>
    <property type="project" value="UniProtKB-KW"/>
</dbReference>
<evidence type="ECO:0000256" key="8">
    <source>
        <dbReference type="ARBA" id="ARBA00022801"/>
    </source>
</evidence>
<comment type="caution">
    <text evidence="20">The sequence shown here is derived from an EMBL/GenBank/DDBJ whole genome shotgun (WGS) entry which is preliminary data.</text>
</comment>
<evidence type="ECO:0000256" key="1">
    <source>
        <dbReference type="ARBA" id="ARBA00001947"/>
    </source>
</evidence>
<feature type="domain" description="Coenzyme PQQ synthesis protein F-like C-terminal lobe" evidence="19">
    <location>
        <begin position="798"/>
        <end position="891"/>
    </location>
</feature>
<feature type="chain" id="PRO_5037192310" description="Protease 3" evidence="15">
    <location>
        <begin position="26"/>
        <end position="969"/>
    </location>
</feature>
<reference evidence="20" key="1">
    <citation type="submission" date="2020-04" db="EMBL/GenBank/DDBJ databases">
        <authorList>
            <person name="Zhang T."/>
        </authorList>
    </citation>
    <scope>NUCLEOTIDE SEQUENCE</scope>
    <source>
        <strain evidence="20">HKST-UBA02</strain>
    </source>
</reference>
<keyword evidence="8" id="KW-0378">Hydrolase</keyword>
<evidence type="ECO:0000256" key="6">
    <source>
        <dbReference type="ARBA" id="ARBA00022670"/>
    </source>
</evidence>
<dbReference type="GO" id="GO:0046872">
    <property type="term" value="F:metal ion binding"/>
    <property type="evidence" value="ECO:0007669"/>
    <property type="project" value="UniProtKB-KW"/>
</dbReference>
<dbReference type="Pfam" id="PF16187">
    <property type="entry name" value="Peptidase_M16_M"/>
    <property type="match status" value="1"/>
</dbReference>
<evidence type="ECO:0000256" key="13">
    <source>
        <dbReference type="ARBA" id="ARBA00033450"/>
    </source>
</evidence>
<evidence type="ECO:0000256" key="10">
    <source>
        <dbReference type="ARBA" id="ARBA00023049"/>
    </source>
</evidence>
<comment type="similarity">
    <text evidence="3 14">Belongs to the peptidase M16 family.</text>
</comment>
<dbReference type="InterPro" id="IPR050626">
    <property type="entry name" value="Peptidase_M16"/>
</dbReference>
<dbReference type="PROSITE" id="PS51257">
    <property type="entry name" value="PROKAR_LIPOPROTEIN"/>
    <property type="match status" value="1"/>
</dbReference>
<dbReference type="Gene3D" id="3.30.830.10">
    <property type="entry name" value="Metalloenzyme, LuxS/M16 peptidase-like"/>
    <property type="match status" value="4"/>
</dbReference>
<evidence type="ECO:0000313" key="21">
    <source>
        <dbReference type="Proteomes" id="UP000739538"/>
    </source>
</evidence>
<evidence type="ECO:0000259" key="19">
    <source>
        <dbReference type="Pfam" id="PF22456"/>
    </source>
</evidence>
<dbReference type="InterPro" id="IPR007863">
    <property type="entry name" value="Peptidase_M16_C"/>
</dbReference>
<evidence type="ECO:0000256" key="9">
    <source>
        <dbReference type="ARBA" id="ARBA00022833"/>
    </source>
</evidence>
<comment type="function">
    <text evidence="2">Endopeptidase that degrades small peptides of less than 7 kDa, such as glucagon and insulin.</text>
</comment>
<dbReference type="Pfam" id="PF05193">
    <property type="entry name" value="Peptidase_M16_C"/>
    <property type="match status" value="1"/>
</dbReference>
<dbReference type="GO" id="GO:0005737">
    <property type="term" value="C:cytoplasm"/>
    <property type="evidence" value="ECO:0007669"/>
    <property type="project" value="UniProtKB-ARBA"/>
</dbReference>
<dbReference type="AlphaFoldDB" id="A0A956NGQ3"/>
<dbReference type="Pfam" id="PF00675">
    <property type="entry name" value="Peptidase_M16"/>
    <property type="match status" value="1"/>
</dbReference>
<dbReference type="PROSITE" id="PS00143">
    <property type="entry name" value="INSULINASE"/>
    <property type="match status" value="1"/>
</dbReference>
<evidence type="ECO:0000256" key="7">
    <source>
        <dbReference type="ARBA" id="ARBA00022723"/>
    </source>
</evidence>
<evidence type="ECO:0000259" key="17">
    <source>
        <dbReference type="Pfam" id="PF05193"/>
    </source>
</evidence>
<feature type="domain" description="Peptidase M16 N-terminal" evidence="16">
    <location>
        <begin position="77"/>
        <end position="211"/>
    </location>
</feature>
<dbReference type="InterPro" id="IPR054734">
    <property type="entry name" value="PqqF-like_C_4"/>
</dbReference>
<dbReference type="InterPro" id="IPR011249">
    <property type="entry name" value="Metalloenz_LuxS/M16"/>
</dbReference>
<dbReference type="Proteomes" id="UP000739538">
    <property type="component" value="Unassembled WGS sequence"/>
</dbReference>